<keyword evidence="2" id="KW-1185">Reference proteome</keyword>
<proteinExistence type="predicted"/>
<evidence type="ECO:0000313" key="2">
    <source>
        <dbReference type="Proteomes" id="UP001432027"/>
    </source>
</evidence>
<feature type="non-terminal residue" evidence="1">
    <location>
        <position position="97"/>
    </location>
</feature>
<reference evidence="1" key="1">
    <citation type="submission" date="2023-10" db="EMBL/GenBank/DDBJ databases">
        <title>Genome assembly of Pristionchus species.</title>
        <authorList>
            <person name="Yoshida K."/>
            <person name="Sommer R.J."/>
        </authorList>
    </citation>
    <scope>NUCLEOTIDE SEQUENCE</scope>
    <source>
        <strain evidence="1">RS0144</strain>
    </source>
</reference>
<protein>
    <submittedName>
        <fullName evidence="1">Uncharacterized protein</fullName>
    </submittedName>
</protein>
<name>A0AAV5TGB0_9BILA</name>
<evidence type="ECO:0000313" key="1">
    <source>
        <dbReference type="EMBL" id="GMS93159.1"/>
    </source>
</evidence>
<dbReference type="AlphaFoldDB" id="A0AAV5TGB0"/>
<feature type="non-terminal residue" evidence="1">
    <location>
        <position position="1"/>
    </location>
</feature>
<gene>
    <name evidence="1" type="ORF">PENTCL1PPCAC_15334</name>
</gene>
<organism evidence="1 2">
    <name type="scientific">Pristionchus entomophagus</name>
    <dbReference type="NCBI Taxonomy" id="358040"/>
    <lineage>
        <taxon>Eukaryota</taxon>
        <taxon>Metazoa</taxon>
        <taxon>Ecdysozoa</taxon>
        <taxon>Nematoda</taxon>
        <taxon>Chromadorea</taxon>
        <taxon>Rhabditida</taxon>
        <taxon>Rhabditina</taxon>
        <taxon>Diplogasteromorpha</taxon>
        <taxon>Diplogasteroidea</taxon>
        <taxon>Neodiplogasteridae</taxon>
        <taxon>Pristionchus</taxon>
    </lineage>
</organism>
<sequence>VIYYITNAYPCVILQKVEEQHEWPNPVQSLAWSDHRQQLPPNRTGRTSGTEGAGIARLLSLQYRLHEAASGILQSKLLLQAREYRSRKIRSGDKGVR</sequence>
<dbReference type="EMBL" id="BTSX01000004">
    <property type="protein sequence ID" value="GMS93159.1"/>
    <property type="molecule type" value="Genomic_DNA"/>
</dbReference>
<dbReference type="Proteomes" id="UP001432027">
    <property type="component" value="Unassembled WGS sequence"/>
</dbReference>
<accession>A0AAV5TGB0</accession>
<comment type="caution">
    <text evidence="1">The sequence shown here is derived from an EMBL/GenBank/DDBJ whole genome shotgun (WGS) entry which is preliminary data.</text>
</comment>